<protein>
    <submittedName>
        <fullName evidence="2">Uncharacterized protein</fullName>
    </submittedName>
</protein>
<keyword evidence="1" id="KW-0472">Membrane</keyword>
<keyword evidence="1" id="KW-0812">Transmembrane</keyword>
<dbReference type="EMBL" id="CP132507">
    <property type="protein sequence ID" value="WNO06054.1"/>
    <property type="molecule type" value="Genomic_DNA"/>
</dbReference>
<evidence type="ECO:0000313" key="3">
    <source>
        <dbReference type="Proteomes" id="UP001302257"/>
    </source>
</evidence>
<keyword evidence="1" id="KW-1133">Transmembrane helix</keyword>
<dbReference type="Proteomes" id="UP001302257">
    <property type="component" value="Chromosome"/>
</dbReference>
<sequence>MTLKEGLAMRAINIFFSFDCFAFTVLTLGKAYPFESFSSAAYRAEKMGLFYGKARPIIDALFWFEPEHCRAAFDRAVLNLPPDQRGNQSE</sequence>
<keyword evidence="3" id="KW-1185">Reference proteome</keyword>
<proteinExistence type="predicted"/>
<evidence type="ECO:0000313" key="2">
    <source>
        <dbReference type="EMBL" id="WNO06054.1"/>
    </source>
</evidence>
<organism evidence="2 3">
    <name type="scientific">Rhodoferax mekongensis</name>
    <dbReference type="NCBI Taxonomy" id="3068341"/>
    <lineage>
        <taxon>Bacteria</taxon>
        <taxon>Pseudomonadati</taxon>
        <taxon>Pseudomonadota</taxon>
        <taxon>Betaproteobacteria</taxon>
        <taxon>Burkholderiales</taxon>
        <taxon>Comamonadaceae</taxon>
        <taxon>Rhodoferax</taxon>
    </lineage>
</organism>
<name>A0ABZ0B2Y7_9BURK</name>
<feature type="transmembrane region" description="Helical" evidence="1">
    <location>
        <begin position="12"/>
        <end position="32"/>
    </location>
</feature>
<dbReference type="RefSeq" id="WP_313868776.1">
    <property type="nucleotide sequence ID" value="NZ_CP132507.1"/>
</dbReference>
<evidence type="ECO:0000256" key="1">
    <source>
        <dbReference type="SAM" id="Phobius"/>
    </source>
</evidence>
<accession>A0ABZ0B2Y7</accession>
<reference evidence="2 3" key="1">
    <citation type="submission" date="2023-08" db="EMBL/GenBank/DDBJ databases">
        <title>Rhodoferax potami sp. nov. and Rhodoferax mekongensis sp. nov., isolated from the Mekong River in Thailand.</title>
        <authorList>
            <person name="Kitikhun S."/>
            <person name="Charoenyingcharoen P."/>
            <person name="Siriarchawattana P."/>
            <person name="Likhitrattanapisal S."/>
            <person name="Nilsakha T."/>
            <person name="Chanpet A."/>
            <person name="Rattanawaree P."/>
            <person name="Ingsriswang S."/>
        </authorList>
    </citation>
    <scope>NUCLEOTIDE SEQUENCE [LARGE SCALE GENOMIC DNA]</scope>
    <source>
        <strain evidence="2 3">TBRC 17307</strain>
    </source>
</reference>
<gene>
    <name evidence="2" type="ORF">RAN89_06385</name>
</gene>